<evidence type="ECO:0008006" key="3">
    <source>
        <dbReference type="Google" id="ProtNLM"/>
    </source>
</evidence>
<dbReference type="CDD" id="cd13120">
    <property type="entry name" value="BF2867_like_N"/>
    <property type="match status" value="1"/>
</dbReference>
<name>A0A6G1ZFC2_9BACT</name>
<dbReference type="AlphaFoldDB" id="A0A6G1ZFC2"/>
<keyword evidence="1" id="KW-0732">Signal</keyword>
<feature type="chain" id="PRO_5026168688" description="Fimbrillin family protein" evidence="1">
    <location>
        <begin position="23"/>
        <end position="304"/>
    </location>
</feature>
<gene>
    <name evidence="2" type="ORF">GKE01_14460</name>
</gene>
<dbReference type="InterPro" id="IPR025049">
    <property type="entry name" value="Mfa-like_1"/>
</dbReference>
<sequence>MRTKQIVSGTAALALSALLFNACNNENDPTPAISSKYVTIVPTVTGEVITKASSSYGQTGDQLYLYYNTAGNTATGQYADFRYDGAIWDLGADKMKWATIHAAATGSIPFYATAPVAAPTTAKVETNQSTADKYKNSDLLVAYTSIAKAASDDKYTALSLDLKHALAKLTIEVNATAIDNPVIKSVTIKDAIADYTVTYNGSDLTPATTTVSGSNKVNIKPLADRSVFSAVLPVQTIQDVNGITIVIEVGNATFTYKPATAINLIQGKNTTLKLRLNGEGVILGDVSVSDWGTGDIKNDNITAD</sequence>
<feature type="signal peptide" evidence="1">
    <location>
        <begin position="1"/>
        <end position="22"/>
    </location>
</feature>
<accession>A0A6G1ZFC2</accession>
<reference evidence="2" key="1">
    <citation type="journal article" date="2019" name="Nat. Med.">
        <title>A library of human gut bacterial isolates paired with longitudinal multiomics data enables mechanistic microbiome research.</title>
        <authorList>
            <person name="Poyet M."/>
            <person name="Groussin M."/>
            <person name="Gibbons S.M."/>
            <person name="Avila-Pacheco J."/>
            <person name="Jiang X."/>
            <person name="Kearney S.M."/>
            <person name="Perrotta A.R."/>
            <person name="Berdy B."/>
            <person name="Zhao S."/>
            <person name="Lieberman T.D."/>
            <person name="Swanson P.K."/>
            <person name="Smith M."/>
            <person name="Roesemann S."/>
            <person name="Alexander J.E."/>
            <person name="Rich S.A."/>
            <person name="Livny J."/>
            <person name="Vlamakis H."/>
            <person name="Clish C."/>
            <person name="Bullock K."/>
            <person name="Deik A."/>
            <person name="Scott J."/>
            <person name="Pierce K.A."/>
            <person name="Xavier R.J."/>
            <person name="Alm E.J."/>
        </authorList>
    </citation>
    <scope>NUCLEOTIDE SEQUENCE</scope>
    <source>
        <strain evidence="2">BIOML-A4</strain>
    </source>
</reference>
<dbReference type="CDD" id="cd13121">
    <property type="entry name" value="BF2867_like_C"/>
    <property type="match status" value="1"/>
</dbReference>
<protein>
    <recommendedName>
        <fullName evidence="3">Fimbrillin family protein</fullName>
    </recommendedName>
</protein>
<comment type="caution">
    <text evidence="2">The sequence shown here is derived from an EMBL/GenBank/DDBJ whole genome shotgun (WGS) entry which is preliminary data.</text>
</comment>
<organism evidence="2">
    <name type="scientific">Parabacteroides goldsteinii</name>
    <dbReference type="NCBI Taxonomy" id="328812"/>
    <lineage>
        <taxon>Bacteria</taxon>
        <taxon>Pseudomonadati</taxon>
        <taxon>Bacteroidota</taxon>
        <taxon>Bacteroidia</taxon>
        <taxon>Bacteroidales</taxon>
        <taxon>Tannerellaceae</taxon>
        <taxon>Parabacteroides</taxon>
    </lineage>
</organism>
<evidence type="ECO:0000256" key="1">
    <source>
        <dbReference type="SAM" id="SignalP"/>
    </source>
</evidence>
<proteinExistence type="predicted"/>
<evidence type="ECO:0000313" key="2">
    <source>
        <dbReference type="EMBL" id="MRY12664.1"/>
    </source>
</evidence>
<dbReference type="Gene3D" id="2.60.40.2630">
    <property type="match status" value="1"/>
</dbReference>
<dbReference type="Pfam" id="PF13149">
    <property type="entry name" value="Mfa_like_1"/>
    <property type="match status" value="1"/>
</dbReference>
<dbReference type="EMBL" id="WKLP01000021">
    <property type="protein sequence ID" value="MRY12664.1"/>
    <property type="molecule type" value="Genomic_DNA"/>
</dbReference>
<dbReference type="RefSeq" id="WP_007659136.1">
    <property type="nucleotide sequence ID" value="NZ_CAJSYT010000008.1"/>
</dbReference>